<dbReference type="RefSeq" id="WP_330937691.1">
    <property type="nucleotide sequence ID" value="NZ_JAZGJU010000184.1"/>
</dbReference>
<accession>A0ABU7R6V0</accession>
<organism evidence="1 2">
    <name type="scientific">Chryseobacterium arthrosphaerae</name>
    <dbReference type="NCBI Taxonomy" id="651561"/>
    <lineage>
        <taxon>Bacteria</taxon>
        <taxon>Pseudomonadati</taxon>
        <taxon>Bacteroidota</taxon>
        <taxon>Flavobacteriia</taxon>
        <taxon>Flavobacteriales</taxon>
        <taxon>Weeksellaceae</taxon>
        <taxon>Chryseobacterium group</taxon>
        <taxon>Chryseobacterium</taxon>
    </lineage>
</organism>
<gene>
    <name evidence="1" type="ORF">V2E39_24340</name>
</gene>
<keyword evidence="2" id="KW-1185">Reference proteome</keyword>
<dbReference type="EMBL" id="JAZGJU010000184">
    <property type="protein sequence ID" value="MEE6130538.1"/>
    <property type="molecule type" value="Genomic_DNA"/>
</dbReference>
<feature type="non-terminal residue" evidence="1">
    <location>
        <position position="1"/>
    </location>
</feature>
<dbReference type="Proteomes" id="UP001350005">
    <property type="component" value="Unassembled WGS sequence"/>
</dbReference>
<comment type="caution">
    <text evidence="1">The sequence shown here is derived from an EMBL/GenBank/DDBJ whole genome shotgun (WGS) entry which is preliminary data.</text>
</comment>
<evidence type="ECO:0000313" key="2">
    <source>
        <dbReference type="Proteomes" id="UP001350005"/>
    </source>
</evidence>
<sequence>NENVARDTKIETSNKESLKYKYYYGMGAVDTPNNGTCFTYGQYTCLDDDSYCTFTPHNTGGTVPTTCLGDGTYQA</sequence>
<evidence type="ECO:0000313" key="1">
    <source>
        <dbReference type="EMBL" id="MEE6130538.1"/>
    </source>
</evidence>
<name>A0ABU7R6V0_9FLAO</name>
<proteinExistence type="predicted"/>
<reference evidence="1 2" key="1">
    <citation type="submission" date="2024-01" db="EMBL/GenBank/DDBJ databases">
        <title>Whole genome of Chryseobacterium arthrosphaerae NNCa 2741.</title>
        <authorList>
            <person name="Boriskina E.V."/>
            <person name="Gordinskaya N.A."/>
            <person name="Kropotov V.S."/>
            <person name="Alekseeva A.E."/>
            <person name="Makhova M.A."/>
            <person name="Kryazhev D.V."/>
            <person name="Shkurkina I.S."/>
        </authorList>
    </citation>
    <scope>NUCLEOTIDE SEQUENCE [LARGE SCALE GENOMIC DNA]</scope>
    <source>
        <strain evidence="1 2">NNCa 2741</strain>
    </source>
</reference>
<protein>
    <submittedName>
        <fullName evidence="1">Uncharacterized protein</fullName>
    </submittedName>
</protein>